<organism evidence="2 3">
    <name type="scientific">Pseudobacteroides cellulosolvens ATCC 35603 = DSM 2933</name>
    <dbReference type="NCBI Taxonomy" id="398512"/>
    <lineage>
        <taxon>Bacteria</taxon>
        <taxon>Bacillati</taxon>
        <taxon>Bacillota</taxon>
        <taxon>Clostridia</taxon>
        <taxon>Eubacteriales</taxon>
        <taxon>Oscillospiraceae</taxon>
        <taxon>Pseudobacteroides</taxon>
    </lineage>
</organism>
<name>A0A0L6JI76_9FIRM</name>
<dbReference type="InterPro" id="IPR008969">
    <property type="entry name" value="CarboxyPept-like_regulatory"/>
</dbReference>
<evidence type="ECO:0000313" key="3">
    <source>
        <dbReference type="Proteomes" id="UP000036923"/>
    </source>
</evidence>
<evidence type="ECO:0000256" key="1">
    <source>
        <dbReference type="SAM" id="SignalP"/>
    </source>
</evidence>
<dbReference type="PROSITE" id="PS00018">
    <property type="entry name" value="EF_HAND_1"/>
    <property type="match status" value="1"/>
</dbReference>
<dbReference type="SUPFAM" id="SSF63446">
    <property type="entry name" value="Type I dockerin domain"/>
    <property type="match status" value="1"/>
</dbReference>
<dbReference type="Proteomes" id="UP000036923">
    <property type="component" value="Unassembled WGS sequence"/>
</dbReference>
<keyword evidence="3" id="KW-1185">Reference proteome</keyword>
<evidence type="ECO:0008006" key="4">
    <source>
        <dbReference type="Google" id="ProtNLM"/>
    </source>
</evidence>
<dbReference type="OrthoDB" id="1706904at2"/>
<gene>
    <name evidence="2" type="ORF">Bccel_0816</name>
</gene>
<dbReference type="InterPro" id="IPR036439">
    <property type="entry name" value="Dockerin_dom_sf"/>
</dbReference>
<keyword evidence="1" id="KW-0732">Signal</keyword>
<dbReference type="PROSITE" id="PS00448">
    <property type="entry name" value="CLOS_CELLULOSOME_RPT"/>
    <property type="match status" value="1"/>
</dbReference>
<dbReference type="CDD" id="cd14254">
    <property type="entry name" value="Dockerin_II"/>
    <property type="match status" value="1"/>
</dbReference>
<dbReference type="EMBL" id="LGTC01000001">
    <property type="protein sequence ID" value="KNY25556.1"/>
    <property type="molecule type" value="Genomic_DNA"/>
</dbReference>
<sequence precursor="true">MKKVIMCVSVLILFLFAGISVFADLGPKPTLDIVVNGVPEGKYYLDLLSKSDNITYDELNSKYSEEYKSMPLYKYNEDGWLATHIRDYLLFGTLEGKSDGVTQKPHNFTYFGVPKLFKVIIQLESGELYVSSQKYEFTEFNQVTYINFDKDMVKVAVPTQPNVTPCKINGYIKSELCDKNVMESDFNKDFYITVDGLYSYATTDKYGYFEIRVPKNLSGYKIRIKKQGYLTRAVEIKEVANDTNLNTINKAIEMWAGDSVKYQNGRYEQDSVINMTDIVNLAVSFNTTSNESGYVAGNDFNNDGVINMADVVIVSKHFNTFYEDVSLPGTAPVTITGILVKNTIEGGFYGIIAEGGKYDIGSGKGLTGIENYINQVVTVTGYISENSYSTHQWGTGFDAKSIKSANAF</sequence>
<dbReference type="InterPro" id="IPR002105">
    <property type="entry name" value="Dockerin_1_rpt"/>
</dbReference>
<proteinExistence type="predicted"/>
<comment type="caution">
    <text evidence="2">The sequence shown here is derived from an EMBL/GenBank/DDBJ whole genome shotgun (WGS) entry which is preliminary data.</text>
</comment>
<dbReference type="RefSeq" id="WP_050753073.1">
    <property type="nucleotide sequence ID" value="NZ_JQKC01000014.1"/>
</dbReference>
<evidence type="ECO:0000313" key="2">
    <source>
        <dbReference type="EMBL" id="KNY25556.1"/>
    </source>
</evidence>
<accession>A0A0L6JI76</accession>
<dbReference type="GO" id="GO:0000272">
    <property type="term" value="P:polysaccharide catabolic process"/>
    <property type="evidence" value="ECO:0007669"/>
    <property type="project" value="InterPro"/>
</dbReference>
<dbReference type="AlphaFoldDB" id="A0A0L6JI76"/>
<dbReference type="eggNOG" id="ENOG5032UDP">
    <property type="taxonomic scope" value="Bacteria"/>
</dbReference>
<dbReference type="SUPFAM" id="SSF49464">
    <property type="entry name" value="Carboxypeptidase regulatory domain-like"/>
    <property type="match status" value="1"/>
</dbReference>
<dbReference type="Gene3D" id="2.60.40.4130">
    <property type="match status" value="1"/>
</dbReference>
<dbReference type="InterPro" id="IPR018247">
    <property type="entry name" value="EF_Hand_1_Ca_BS"/>
</dbReference>
<protein>
    <recommendedName>
        <fullName evidence="4">Dockerin domain-containing protein</fullName>
    </recommendedName>
</protein>
<reference evidence="3" key="1">
    <citation type="submission" date="2015-07" db="EMBL/GenBank/DDBJ databases">
        <title>Near-Complete Genome Sequence of the Cellulolytic Bacterium Bacteroides (Pseudobacteroides) cellulosolvens ATCC 35603.</title>
        <authorList>
            <person name="Dassa B."/>
            <person name="Utturkar S.M."/>
            <person name="Klingeman D.M."/>
            <person name="Hurt R.A."/>
            <person name="Keller M."/>
            <person name="Xu J."/>
            <person name="Reddy Y.H.K."/>
            <person name="Borovok I."/>
            <person name="Grinberg I.R."/>
            <person name="Lamed R."/>
            <person name="Zhivin O."/>
            <person name="Bayer E.A."/>
            <person name="Brown S.D."/>
        </authorList>
    </citation>
    <scope>NUCLEOTIDE SEQUENCE [LARGE SCALE GENOMIC DNA]</scope>
    <source>
        <strain evidence="3">DSM 2933</strain>
    </source>
</reference>
<feature type="signal peptide" evidence="1">
    <location>
        <begin position="1"/>
        <end position="23"/>
    </location>
</feature>
<feature type="chain" id="PRO_5039254284" description="Dockerin domain-containing protein" evidence="1">
    <location>
        <begin position="24"/>
        <end position="408"/>
    </location>
</feature>
<dbReference type="GO" id="GO:0004553">
    <property type="term" value="F:hydrolase activity, hydrolyzing O-glycosyl compounds"/>
    <property type="evidence" value="ECO:0007669"/>
    <property type="project" value="InterPro"/>
</dbReference>